<protein>
    <submittedName>
        <fullName evidence="2">Uncharacterized protein</fullName>
    </submittedName>
</protein>
<dbReference type="RefSeq" id="WP_285856646.1">
    <property type="nucleotide sequence ID" value="NZ_CP159977.1"/>
</dbReference>
<organism evidence="2 3">
    <name type="scientific">Caldifermentibacillus hisashii</name>
    <dbReference type="NCBI Taxonomy" id="996558"/>
    <lineage>
        <taxon>Bacteria</taxon>
        <taxon>Bacillati</taxon>
        <taxon>Bacillota</taxon>
        <taxon>Bacilli</taxon>
        <taxon>Bacillales</taxon>
        <taxon>Bacillaceae</taxon>
        <taxon>Caldifermentibacillus</taxon>
    </lineage>
</organism>
<dbReference type="Proteomes" id="UP001459714">
    <property type="component" value="Unassembled WGS sequence"/>
</dbReference>
<gene>
    <name evidence="2" type="ORF">NST17_10575</name>
</gene>
<evidence type="ECO:0000313" key="2">
    <source>
        <dbReference type="EMBL" id="MEL3957634.1"/>
    </source>
</evidence>
<keyword evidence="1" id="KW-0812">Transmembrane</keyword>
<dbReference type="EMBL" id="JBBYAK010000001">
    <property type="protein sequence ID" value="MEL3957634.1"/>
    <property type="molecule type" value="Genomic_DNA"/>
</dbReference>
<evidence type="ECO:0000313" key="3">
    <source>
        <dbReference type="Proteomes" id="UP001459714"/>
    </source>
</evidence>
<sequence>MENEKKFEMPKYSNPEVAGCMVLVDFVALIPMMPTCGGPLMAV</sequence>
<accession>A0ABU9JZ30</accession>
<reference evidence="2 3" key="1">
    <citation type="submission" date="2024-03" db="EMBL/GenBank/DDBJ databases">
        <title>Bacilli Hybrid Assemblies.</title>
        <authorList>
            <person name="Kovac J."/>
        </authorList>
    </citation>
    <scope>NUCLEOTIDE SEQUENCE [LARGE SCALE GENOMIC DNA]</scope>
    <source>
        <strain evidence="2 3">FSL M8-0022</strain>
    </source>
</reference>
<keyword evidence="3" id="KW-1185">Reference proteome</keyword>
<evidence type="ECO:0000256" key="1">
    <source>
        <dbReference type="SAM" id="Phobius"/>
    </source>
</evidence>
<comment type="caution">
    <text evidence="2">The sequence shown here is derived from an EMBL/GenBank/DDBJ whole genome shotgun (WGS) entry which is preliminary data.</text>
</comment>
<keyword evidence="1" id="KW-0472">Membrane</keyword>
<keyword evidence="1" id="KW-1133">Transmembrane helix</keyword>
<proteinExistence type="predicted"/>
<name>A0ABU9JZ30_9BACI</name>
<feature type="transmembrane region" description="Helical" evidence="1">
    <location>
        <begin position="12"/>
        <end position="33"/>
    </location>
</feature>